<evidence type="ECO:0000313" key="2">
    <source>
        <dbReference type="EMBL" id="MFB9104378.1"/>
    </source>
</evidence>
<dbReference type="RefSeq" id="WP_290271164.1">
    <property type="nucleotide sequence ID" value="NZ_JAUFQP010000010.1"/>
</dbReference>
<feature type="transmembrane region" description="Helical" evidence="1">
    <location>
        <begin position="104"/>
        <end position="121"/>
    </location>
</feature>
<dbReference type="Pfam" id="PF10990">
    <property type="entry name" value="DUF2809"/>
    <property type="match status" value="1"/>
</dbReference>
<protein>
    <submittedName>
        <fullName evidence="2">DUF2809 domain-containing protein</fullName>
    </submittedName>
</protein>
<reference evidence="2 3" key="1">
    <citation type="submission" date="2024-09" db="EMBL/GenBank/DDBJ databases">
        <authorList>
            <person name="Sun Q."/>
            <person name="Mori K."/>
        </authorList>
    </citation>
    <scope>NUCLEOTIDE SEQUENCE [LARGE SCALE GENOMIC DNA]</scope>
    <source>
        <strain evidence="2 3">CECT 8300</strain>
    </source>
</reference>
<feature type="transmembrane region" description="Helical" evidence="1">
    <location>
        <begin position="9"/>
        <end position="25"/>
    </location>
</feature>
<name>A0ABV5GXM6_9FLAO</name>
<evidence type="ECO:0000256" key="1">
    <source>
        <dbReference type="SAM" id="Phobius"/>
    </source>
</evidence>
<comment type="caution">
    <text evidence="2">The sequence shown here is derived from an EMBL/GenBank/DDBJ whole genome shotgun (WGS) entry which is preliminary data.</text>
</comment>
<dbReference type="InterPro" id="IPR021257">
    <property type="entry name" value="DUF2809"/>
</dbReference>
<keyword evidence="1" id="KW-1133">Transmembrane helix</keyword>
<keyword evidence="1" id="KW-0812">Transmembrane</keyword>
<gene>
    <name evidence="2" type="ORF">ACFFU1_05695</name>
</gene>
<feature type="transmembrane region" description="Helical" evidence="1">
    <location>
        <begin position="31"/>
        <end position="49"/>
    </location>
</feature>
<proteinExistence type="predicted"/>
<sequence>MIFRLNKHYASLCVLLLLTEIYIALFLKTGFIRYTFGDFLSVILLYCFFKSFLKIDSIKLAVNVLKFAFVIEFMQFFHVLKLFHLENNRFLSIVLGSTYQTSDLLAYTIGVIAIVVVEHKVNKLCIV</sequence>
<evidence type="ECO:0000313" key="3">
    <source>
        <dbReference type="Proteomes" id="UP001589590"/>
    </source>
</evidence>
<dbReference type="EMBL" id="JBHMFA010000004">
    <property type="protein sequence ID" value="MFB9104378.1"/>
    <property type="molecule type" value="Genomic_DNA"/>
</dbReference>
<dbReference type="Proteomes" id="UP001589590">
    <property type="component" value="Unassembled WGS sequence"/>
</dbReference>
<organism evidence="2 3">
    <name type="scientific">Algibacter miyuki</name>
    <dbReference type="NCBI Taxonomy" id="1306933"/>
    <lineage>
        <taxon>Bacteria</taxon>
        <taxon>Pseudomonadati</taxon>
        <taxon>Bacteroidota</taxon>
        <taxon>Flavobacteriia</taxon>
        <taxon>Flavobacteriales</taxon>
        <taxon>Flavobacteriaceae</taxon>
        <taxon>Algibacter</taxon>
    </lineage>
</organism>
<feature type="transmembrane region" description="Helical" evidence="1">
    <location>
        <begin position="61"/>
        <end position="84"/>
    </location>
</feature>
<accession>A0ABV5GXM6</accession>
<keyword evidence="3" id="KW-1185">Reference proteome</keyword>
<keyword evidence="1" id="KW-0472">Membrane</keyword>